<evidence type="ECO:0000256" key="7">
    <source>
        <dbReference type="ARBA" id="ARBA00034021"/>
    </source>
</evidence>
<reference evidence="14" key="1">
    <citation type="submission" date="2017-11" db="EMBL/GenBank/DDBJ databases">
        <title>The Complete Chloroplast Genome of Zantedeschia aethiopica (Araceae).</title>
        <authorList>
            <person name="He S."/>
            <person name="Wu H."/>
        </authorList>
    </citation>
    <scope>NUCLEOTIDE SEQUENCE</scope>
</reference>
<protein>
    <recommendedName>
        <fullName evidence="8 12">ATP-dependent Clp protease proteolytic subunit</fullName>
        <ecNumber evidence="8 11">3.4.21.92</ecNumber>
    </recommendedName>
    <alternativeName>
        <fullName evidence="8">Endopeptidase Clp</fullName>
    </alternativeName>
</protein>
<dbReference type="InterPro" id="IPR033135">
    <property type="entry name" value="ClpP_His_AS"/>
</dbReference>
<evidence type="ECO:0000256" key="6">
    <source>
        <dbReference type="ARBA" id="ARBA00022825"/>
    </source>
</evidence>
<dbReference type="Gene3D" id="3.90.226.10">
    <property type="entry name" value="2-enoyl-CoA Hydratase, Chain A, domain 1"/>
    <property type="match status" value="1"/>
</dbReference>
<dbReference type="InterPro" id="IPR023562">
    <property type="entry name" value="ClpP/TepA"/>
</dbReference>
<dbReference type="GO" id="GO:0004252">
    <property type="term" value="F:serine-type endopeptidase activity"/>
    <property type="evidence" value="ECO:0007669"/>
    <property type="project" value="UniProtKB-UniRule"/>
</dbReference>
<evidence type="ECO:0000256" key="10">
    <source>
        <dbReference type="PROSITE-ProRule" id="PRU10086"/>
    </source>
</evidence>
<keyword evidence="14" id="KW-0150">Chloroplast</keyword>
<comment type="function">
    <text evidence="8">Cleaves peptides in various proteins in a process that requires ATP hydrolysis. Has a chymotrypsin-like activity. Plays a major role in the degradation of misfolded proteins.</text>
</comment>
<dbReference type="PRINTS" id="PR00127">
    <property type="entry name" value="CLPPROTEASEP"/>
</dbReference>
<sequence>MPVGVPKVPFQVDEEEDATWIDLYELLSRERALLLGKKIDYEVSNRIIGIMVYLNMEREEDEFHLFINSPGGSVMPGIAIFDTIGYMTSGVHTICIGQAASMASLILSGGHFNKRSAFPNARVMIHQPLASFFDGNSLDHSWEIDELLELRNMIVNMYVETTGKPATTIYLDLERDDLLLPTEAISYGLIDSISHDPFGFLEDHRMRRPPIPRRNRENGEPEPSTCEDFI</sequence>
<comment type="subcellular location">
    <subcellularLocation>
        <location evidence="8">Plastid</location>
        <location evidence="8">Chloroplast stroma</location>
    </subcellularLocation>
</comment>
<evidence type="ECO:0000256" key="2">
    <source>
        <dbReference type="ARBA" id="ARBA00011607"/>
    </source>
</evidence>
<evidence type="ECO:0000256" key="5">
    <source>
        <dbReference type="ARBA" id="ARBA00022801"/>
    </source>
</evidence>
<evidence type="ECO:0000256" key="11">
    <source>
        <dbReference type="RuleBase" id="RU000549"/>
    </source>
</evidence>
<feature type="region of interest" description="Disordered" evidence="13">
    <location>
        <begin position="204"/>
        <end position="230"/>
    </location>
</feature>
<keyword evidence="4 8" id="KW-0645">Protease</keyword>
<dbReference type="AlphaFoldDB" id="A0A3T0U4M7"/>
<feature type="active site" evidence="9">
    <location>
        <position position="101"/>
    </location>
</feature>
<dbReference type="PANTHER" id="PTHR10381">
    <property type="entry name" value="ATP-DEPENDENT CLP PROTEASE PROTEOLYTIC SUBUNIT"/>
    <property type="match status" value="1"/>
</dbReference>
<proteinExistence type="inferred from homology"/>
<dbReference type="Pfam" id="PF00574">
    <property type="entry name" value="CLP_protease"/>
    <property type="match status" value="1"/>
</dbReference>
<comment type="subunit">
    <text evidence="2 8">Component of the chloroplastic Clp protease core complex.</text>
</comment>
<dbReference type="InterPro" id="IPR029045">
    <property type="entry name" value="ClpP/crotonase-like_dom_sf"/>
</dbReference>
<dbReference type="HAMAP" id="MF_00444">
    <property type="entry name" value="ClpP"/>
    <property type="match status" value="1"/>
</dbReference>
<keyword evidence="5 8" id="KW-0378">Hydrolase</keyword>
<dbReference type="PANTHER" id="PTHR10381:SF15">
    <property type="entry name" value="CHLOROPLASTIC ATP-DEPENDENT CLP PROTEASE PROTEOLYTIC SUBUNIT 1"/>
    <property type="match status" value="1"/>
</dbReference>
<dbReference type="InterPro" id="IPR018215">
    <property type="entry name" value="ClpP_Ser_AS"/>
</dbReference>
<dbReference type="CDD" id="cd07017">
    <property type="entry name" value="S14_ClpP_2"/>
    <property type="match status" value="1"/>
</dbReference>
<evidence type="ECO:0000313" key="14">
    <source>
        <dbReference type="EMBL" id="AZZ70846.1"/>
    </source>
</evidence>
<evidence type="ECO:0000256" key="3">
    <source>
        <dbReference type="ARBA" id="ARBA00022640"/>
    </source>
</evidence>
<evidence type="ECO:0000256" key="13">
    <source>
        <dbReference type="SAM" id="MobiDB-lite"/>
    </source>
</evidence>
<dbReference type="PROSITE" id="PS00382">
    <property type="entry name" value="CLP_PROTEASE_HIS"/>
    <property type="match status" value="1"/>
</dbReference>
<geneLocation type="chloroplast" evidence="14"/>
<dbReference type="EC" id="3.4.21.92" evidence="8 11"/>
<dbReference type="GO" id="GO:0006515">
    <property type="term" value="P:protein quality control for misfolded or incompletely synthesized proteins"/>
    <property type="evidence" value="ECO:0007669"/>
    <property type="project" value="TreeGrafter"/>
</dbReference>
<keyword evidence="3 14" id="KW-0934">Plastid</keyword>
<dbReference type="GO" id="GO:0009368">
    <property type="term" value="C:endopeptidase Clp complex"/>
    <property type="evidence" value="ECO:0007669"/>
    <property type="project" value="TreeGrafter"/>
</dbReference>
<dbReference type="GO" id="GO:0051117">
    <property type="term" value="F:ATPase binding"/>
    <property type="evidence" value="ECO:0007669"/>
    <property type="project" value="TreeGrafter"/>
</dbReference>
<dbReference type="SUPFAM" id="SSF52096">
    <property type="entry name" value="ClpP/crotonase"/>
    <property type="match status" value="1"/>
</dbReference>
<evidence type="ECO:0000256" key="9">
    <source>
        <dbReference type="PROSITE-ProRule" id="PRU10085"/>
    </source>
</evidence>
<dbReference type="InterPro" id="IPR001907">
    <property type="entry name" value="ClpP"/>
</dbReference>
<accession>A0A3T0U4M7</accession>
<name>A0A3T0U4M7_ZANAE</name>
<feature type="active site" evidence="8 10">
    <location>
        <position position="126"/>
    </location>
</feature>
<comment type="similarity">
    <text evidence="1 8 12">Belongs to the peptidase S14 family.</text>
</comment>
<dbReference type="GO" id="GO:0009570">
    <property type="term" value="C:chloroplast stroma"/>
    <property type="evidence" value="ECO:0007669"/>
    <property type="project" value="UniProtKB-SubCell"/>
</dbReference>
<feature type="active site" description="Nucleophile" evidence="8">
    <location>
        <position position="101"/>
    </location>
</feature>
<evidence type="ECO:0000256" key="8">
    <source>
        <dbReference type="HAMAP-Rule" id="MF_00444"/>
    </source>
</evidence>
<comment type="catalytic activity">
    <reaction evidence="7 8 10">
        <text>Hydrolysis of proteins to small peptides in the presence of ATP and magnesium. alpha-casein is the usual test substrate. In the absence of ATP, only oligopeptides shorter than five residues are hydrolyzed (such as succinyl-Leu-Tyr-|-NHMec, and Leu-Tyr-Leu-|-Tyr-Trp, in which cleavage of the -Tyr-|-Leu- and -Tyr-|-Trp bonds also occurs).</text>
        <dbReference type="EC" id="3.4.21.92"/>
    </reaction>
</comment>
<dbReference type="PROSITE" id="PS00381">
    <property type="entry name" value="CLP_PROTEASE_SER"/>
    <property type="match status" value="1"/>
</dbReference>
<keyword evidence="6 8" id="KW-0720">Serine protease</keyword>
<evidence type="ECO:0000256" key="4">
    <source>
        <dbReference type="ARBA" id="ARBA00022670"/>
    </source>
</evidence>
<dbReference type="EMBL" id="MG432242">
    <property type="protein sequence ID" value="AZZ70846.1"/>
    <property type="molecule type" value="Genomic_DNA"/>
</dbReference>
<organism evidence="14">
    <name type="scientific">Zantedeschia aethiopica</name>
    <name type="common">White calla lily</name>
    <name type="synonym">Calla aethiopica</name>
    <dbReference type="NCBI Taxonomy" id="69721"/>
    <lineage>
        <taxon>Eukaryota</taxon>
        <taxon>Viridiplantae</taxon>
        <taxon>Streptophyta</taxon>
        <taxon>Embryophyta</taxon>
        <taxon>Tracheophyta</taxon>
        <taxon>Spermatophyta</taxon>
        <taxon>Magnoliopsida</taxon>
        <taxon>Liliopsida</taxon>
        <taxon>Araceae</taxon>
        <taxon>Philodendroideae</taxon>
        <taxon>Zantedeschieae</taxon>
        <taxon>Zantedeschia</taxon>
    </lineage>
</organism>
<evidence type="ECO:0000256" key="1">
    <source>
        <dbReference type="ARBA" id="ARBA00007039"/>
    </source>
</evidence>
<dbReference type="GO" id="GO:0004176">
    <property type="term" value="F:ATP-dependent peptidase activity"/>
    <property type="evidence" value="ECO:0007669"/>
    <property type="project" value="InterPro"/>
</dbReference>
<gene>
    <name evidence="8 14" type="primary">clpP</name>
</gene>
<evidence type="ECO:0000256" key="12">
    <source>
        <dbReference type="RuleBase" id="RU003567"/>
    </source>
</evidence>